<reference evidence="2 3" key="1">
    <citation type="journal article" date="2020" name="Microb. Genom.">
        <title>Genetic diversity of clinical and environmental Mucorales isolates obtained from an investigation of mucormycosis cases among solid organ transplant recipients.</title>
        <authorList>
            <person name="Nguyen M.H."/>
            <person name="Kaul D."/>
            <person name="Muto C."/>
            <person name="Cheng S.J."/>
            <person name="Richter R.A."/>
            <person name="Bruno V.M."/>
            <person name="Liu G."/>
            <person name="Beyhan S."/>
            <person name="Sundermann A.J."/>
            <person name="Mounaud S."/>
            <person name="Pasculle A.W."/>
            <person name="Nierman W.C."/>
            <person name="Driscoll E."/>
            <person name="Cumbie R."/>
            <person name="Clancy C.J."/>
            <person name="Dupont C.L."/>
        </authorList>
    </citation>
    <scope>NUCLEOTIDE SEQUENCE [LARGE SCALE GENOMIC DNA]</scope>
    <source>
        <strain evidence="2 3">GL24</strain>
    </source>
</reference>
<keyword evidence="1" id="KW-0812">Transmembrane</keyword>
<keyword evidence="1" id="KW-0472">Membrane</keyword>
<name>A0A9P6XUV0_9FUNG</name>
<dbReference type="SUPFAM" id="SSF82866">
    <property type="entry name" value="Multidrug efflux transporter AcrB transmembrane domain"/>
    <property type="match status" value="1"/>
</dbReference>
<proteinExistence type="predicted"/>
<dbReference type="GO" id="GO:0005886">
    <property type="term" value="C:plasma membrane"/>
    <property type="evidence" value="ECO:0007669"/>
    <property type="project" value="TreeGrafter"/>
</dbReference>
<dbReference type="PRINTS" id="PR00702">
    <property type="entry name" value="ACRIFLAVINRP"/>
</dbReference>
<dbReference type="Gene3D" id="3.30.70.1430">
    <property type="entry name" value="Multidrug efflux transporter AcrB pore domain"/>
    <property type="match status" value="1"/>
</dbReference>
<evidence type="ECO:0000313" key="3">
    <source>
        <dbReference type="Proteomes" id="UP000740926"/>
    </source>
</evidence>
<dbReference type="Gene3D" id="1.20.1640.10">
    <property type="entry name" value="Multidrug efflux transporter AcrB transmembrane domain"/>
    <property type="match status" value="2"/>
</dbReference>
<dbReference type="Pfam" id="PF00873">
    <property type="entry name" value="ACR_tran"/>
    <property type="match status" value="1"/>
</dbReference>
<dbReference type="InterPro" id="IPR001036">
    <property type="entry name" value="Acrflvin-R"/>
</dbReference>
<gene>
    <name evidence="2" type="ORF">G6F50_016139</name>
</gene>
<comment type="caution">
    <text evidence="2">The sequence shown here is derived from an EMBL/GenBank/DDBJ whole genome shotgun (WGS) entry which is preliminary data.</text>
</comment>
<organism evidence="2 3">
    <name type="scientific">Rhizopus delemar</name>
    <dbReference type="NCBI Taxonomy" id="936053"/>
    <lineage>
        <taxon>Eukaryota</taxon>
        <taxon>Fungi</taxon>
        <taxon>Fungi incertae sedis</taxon>
        <taxon>Mucoromycota</taxon>
        <taxon>Mucoromycotina</taxon>
        <taxon>Mucoromycetes</taxon>
        <taxon>Mucorales</taxon>
        <taxon>Mucorineae</taxon>
        <taxon>Rhizopodaceae</taxon>
        <taxon>Rhizopus</taxon>
    </lineage>
</organism>
<dbReference type="PANTHER" id="PTHR32063:SF17">
    <property type="entry name" value="CATION EFFLUX SYSTEM PROTEIN"/>
    <property type="match status" value="1"/>
</dbReference>
<sequence length="148" mass="16718">MMIIIAAHIPIFTLQRQEGRMFAPMAYSVTSALIGALILALTVVPLFCYWWLRRDRMRDGNPLMDRLTGWYKPVLERALARPRAVVLTAAALLVGTLALGTRLGSEFLPELDEGSIWLTATLDPSTSLAEAQQQSRRIRELVGTRWWH</sequence>
<dbReference type="EMBL" id="JAANIU010009744">
    <property type="protein sequence ID" value="KAG1532658.1"/>
    <property type="molecule type" value="Genomic_DNA"/>
</dbReference>
<dbReference type="Proteomes" id="UP000740926">
    <property type="component" value="Unassembled WGS sequence"/>
</dbReference>
<evidence type="ECO:0000256" key="1">
    <source>
        <dbReference type="SAM" id="Phobius"/>
    </source>
</evidence>
<feature type="transmembrane region" description="Helical" evidence="1">
    <location>
        <begin position="29"/>
        <end position="52"/>
    </location>
</feature>
<evidence type="ECO:0000313" key="2">
    <source>
        <dbReference type="EMBL" id="KAG1532658.1"/>
    </source>
</evidence>
<keyword evidence="1" id="KW-1133">Transmembrane helix</keyword>
<accession>A0A9P6XUV0</accession>
<dbReference type="GO" id="GO:0042910">
    <property type="term" value="F:xenobiotic transmembrane transporter activity"/>
    <property type="evidence" value="ECO:0007669"/>
    <property type="project" value="TreeGrafter"/>
</dbReference>
<keyword evidence="3" id="KW-1185">Reference proteome</keyword>
<dbReference type="PANTHER" id="PTHR32063">
    <property type="match status" value="1"/>
</dbReference>
<dbReference type="AlphaFoldDB" id="A0A9P6XUV0"/>
<protein>
    <submittedName>
        <fullName evidence="2">Uncharacterized protein</fullName>
    </submittedName>
</protein>